<dbReference type="FunFam" id="3.30.1010.10:FF:000016">
    <property type="entry name" value="Phosphatidylinositol 3-kinase catalytic subunit type 3"/>
    <property type="match status" value="1"/>
</dbReference>
<name>A0A1E7F450_9STRA</name>
<keyword evidence="7" id="KW-0472">Membrane</keyword>
<dbReference type="GO" id="GO:0034271">
    <property type="term" value="C:phosphatidylinositol 3-kinase complex, class III, type I"/>
    <property type="evidence" value="ECO:0007669"/>
    <property type="project" value="TreeGrafter"/>
</dbReference>
<dbReference type="InterPro" id="IPR011009">
    <property type="entry name" value="Kinase-like_dom_sf"/>
</dbReference>
<dbReference type="GO" id="GO:0005777">
    <property type="term" value="C:peroxisome"/>
    <property type="evidence" value="ECO:0007669"/>
    <property type="project" value="TreeGrafter"/>
</dbReference>
<sequence>MDVQLSYLSKAKQIAKEMHIRSVLAKEGYGPSPSRISFPMPCAPEIMVNSVIPEKAKVFKSAVYPALIEFNVEHVLKSYRVLMKTGDDLRQDQLAMMMTKLMDRLLKRVSLDLCITPYSIIATSPSSGIVEFVEQSMPLSAVLANHNNSILQFFQSYAPQKGAKYDVRPDVISNFVRSVAGGCVLTYLMGVGDRHLDNLMITKTGRFFHIDFGFMFGRDPKPLPPAFRLTQQMVDGMGGSESAEYRQFCSLACQAFNALRKSAGLVLNLLHLMSDAGIEDLSNNPSADADGVIAKVEERFRLDLTDEQAERFFLTLINDSLSAYAPRFMDIMHSIAVARR</sequence>
<protein>
    <recommendedName>
        <fullName evidence="2">phosphatidylinositol 3-kinase</fullName>
        <ecNumber evidence="2">2.7.1.137</ecNumber>
    </recommendedName>
</protein>
<dbReference type="KEGG" id="fcy:FRACYDRAFT_210853"/>
<proteinExistence type="predicted"/>
<dbReference type="Gene3D" id="3.30.1010.10">
    <property type="entry name" value="Phosphatidylinositol 3-kinase Catalytic Subunit, Chain A, domain 4"/>
    <property type="match status" value="1"/>
</dbReference>
<dbReference type="InterPro" id="IPR057756">
    <property type="entry name" value="PI3-kinase_type3/VPS34_cat"/>
</dbReference>
<dbReference type="GO" id="GO:0006897">
    <property type="term" value="P:endocytosis"/>
    <property type="evidence" value="ECO:0007669"/>
    <property type="project" value="TreeGrafter"/>
</dbReference>
<dbReference type="GO" id="GO:0005768">
    <property type="term" value="C:endosome"/>
    <property type="evidence" value="ECO:0007669"/>
    <property type="project" value="TreeGrafter"/>
</dbReference>
<dbReference type="AlphaFoldDB" id="A0A1E7F450"/>
<keyword evidence="10" id="KW-1185">Reference proteome</keyword>
<keyword evidence="5 9" id="KW-0418">Kinase</keyword>
<evidence type="ECO:0000256" key="5">
    <source>
        <dbReference type="ARBA" id="ARBA00022777"/>
    </source>
</evidence>
<accession>A0A1E7F450</accession>
<dbReference type="Gene3D" id="1.10.1070.11">
    <property type="entry name" value="Phosphatidylinositol 3-/4-kinase, catalytic domain"/>
    <property type="match status" value="1"/>
</dbReference>
<dbReference type="Proteomes" id="UP000095751">
    <property type="component" value="Unassembled WGS sequence"/>
</dbReference>
<reference evidence="9 10" key="1">
    <citation type="submission" date="2016-09" db="EMBL/GenBank/DDBJ databases">
        <title>Extensive genetic diversity and differential bi-allelic expression allows diatom success in the polar Southern Ocean.</title>
        <authorList>
            <consortium name="DOE Joint Genome Institute"/>
            <person name="Mock T."/>
            <person name="Otillar R.P."/>
            <person name="Strauss J."/>
            <person name="Dupont C."/>
            <person name="Frickenhaus S."/>
            <person name="Maumus F."/>
            <person name="Mcmullan M."/>
            <person name="Sanges R."/>
            <person name="Schmutz J."/>
            <person name="Toseland A."/>
            <person name="Valas R."/>
            <person name="Veluchamy A."/>
            <person name="Ward B.J."/>
            <person name="Allen A."/>
            <person name="Barry K."/>
            <person name="Falciatore A."/>
            <person name="Ferrante M."/>
            <person name="Fortunato A.E."/>
            <person name="Gloeckner G."/>
            <person name="Gruber A."/>
            <person name="Hipkin R."/>
            <person name="Janech M."/>
            <person name="Kroth P."/>
            <person name="Leese F."/>
            <person name="Lindquist E."/>
            <person name="Lyon B.R."/>
            <person name="Martin J."/>
            <person name="Mayer C."/>
            <person name="Parker M."/>
            <person name="Quesneville H."/>
            <person name="Raymond J."/>
            <person name="Uhlig C."/>
            <person name="Valentin K.U."/>
            <person name="Worden A.Z."/>
            <person name="Armbrust E.V."/>
            <person name="Bowler C."/>
            <person name="Green B."/>
            <person name="Moulton V."/>
            <person name="Van Oosterhout C."/>
            <person name="Grigoriev I."/>
        </authorList>
    </citation>
    <scope>NUCLEOTIDE SEQUENCE [LARGE SCALE GENOMIC DNA]</scope>
    <source>
        <strain evidence="9 10">CCMP1102</strain>
    </source>
</reference>
<organism evidence="9 10">
    <name type="scientific">Fragilariopsis cylindrus CCMP1102</name>
    <dbReference type="NCBI Taxonomy" id="635003"/>
    <lineage>
        <taxon>Eukaryota</taxon>
        <taxon>Sar</taxon>
        <taxon>Stramenopiles</taxon>
        <taxon>Ochrophyta</taxon>
        <taxon>Bacillariophyta</taxon>
        <taxon>Bacillariophyceae</taxon>
        <taxon>Bacillariophycidae</taxon>
        <taxon>Bacillariales</taxon>
        <taxon>Bacillariaceae</taxon>
        <taxon>Fragilariopsis</taxon>
    </lineage>
</organism>
<comment type="subcellular location">
    <subcellularLocation>
        <location evidence="1">Endomembrane system</location>
        <topology evidence="1">Peripheral membrane protein</topology>
    </subcellularLocation>
</comment>
<evidence type="ECO:0000313" key="9">
    <source>
        <dbReference type="EMBL" id="OEU12775.1"/>
    </source>
</evidence>
<dbReference type="GO" id="GO:0016303">
    <property type="term" value="F:1-phosphatidylinositol-3-kinase activity"/>
    <property type="evidence" value="ECO:0007669"/>
    <property type="project" value="UniProtKB-EC"/>
</dbReference>
<keyword evidence="6" id="KW-0067">ATP-binding</keyword>
<feature type="domain" description="PI3K/PI4K catalytic" evidence="8">
    <location>
        <begin position="52"/>
        <end position="325"/>
    </location>
</feature>
<keyword evidence="3" id="KW-0808">Transferase</keyword>
<dbReference type="EMBL" id="KV784364">
    <property type="protein sequence ID" value="OEU12775.1"/>
    <property type="molecule type" value="Genomic_DNA"/>
</dbReference>
<dbReference type="InterPro" id="IPR000403">
    <property type="entry name" value="PI3/4_kinase_cat_dom"/>
</dbReference>
<dbReference type="EC" id="2.7.1.137" evidence="2"/>
<keyword evidence="4" id="KW-0547">Nucleotide-binding</keyword>
<dbReference type="PROSITE" id="PS50290">
    <property type="entry name" value="PI3_4_KINASE_3"/>
    <property type="match status" value="1"/>
</dbReference>
<gene>
    <name evidence="9" type="ORF">FRACYDRAFT_210853</name>
</gene>
<dbReference type="GO" id="GO:0034272">
    <property type="term" value="C:phosphatidylinositol 3-kinase complex, class III, type II"/>
    <property type="evidence" value="ECO:0007669"/>
    <property type="project" value="TreeGrafter"/>
</dbReference>
<dbReference type="FunFam" id="1.10.1070.11:FF:000002">
    <property type="entry name" value="Phosphatidylinositol 3-kinase catalytic subunit type 3"/>
    <property type="match status" value="1"/>
</dbReference>
<dbReference type="PANTHER" id="PTHR10048">
    <property type="entry name" value="PHOSPHATIDYLINOSITOL KINASE"/>
    <property type="match status" value="1"/>
</dbReference>
<dbReference type="GO" id="GO:0000045">
    <property type="term" value="P:autophagosome assembly"/>
    <property type="evidence" value="ECO:0007669"/>
    <property type="project" value="TreeGrafter"/>
</dbReference>
<dbReference type="InParanoid" id="A0A1E7F450"/>
<dbReference type="SMART" id="SM00146">
    <property type="entry name" value="PI3Kc"/>
    <property type="match status" value="1"/>
</dbReference>
<dbReference type="InterPro" id="IPR036940">
    <property type="entry name" value="PI3/4_kinase_cat_sf"/>
</dbReference>
<evidence type="ECO:0000256" key="7">
    <source>
        <dbReference type="ARBA" id="ARBA00023136"/>
    </source>
</evidence>
<dbReference type="CDD" id="cd00896">
    <property type="entry name" value="PI3Kc_III"/>
    <property type="match status" value="1"/>
</dbReference>
<dbReference type="GO" id="GO:0005524">
    <property type="term" value="F:ATP binding"/>
    <property type="evidence" value="ECO:0007669"/>
    <property type="project" value="UniProtKB-KW"/>
</dbReference>
<dbReference type="InterPro" id="IPR018936">
    <property type="entry name" value="PI3/4_kinase_CS"/>
</dbReference>
<evidence type="ECO:0000259" key="8">
    <source>
        <dbReference type="PROSITE" id="PS50290"/>
    </source>
</evidence>
<evidence type="ECO:0000256" key="1">
    <source>
        <dbReference type="ARBA" id="ARBA00004184"/>
    </source>
</evidence>
<dbReference type="SUPFAM" id="SSF56112">
    <property type="entry name" value="Protein kinase-like (PK-like)"/>
    <property type="match status" value="1"/>
</dbReference>
<dbReference type="PROSITE" id="PS00916">
    <property type="entry name" value="PI3_4_KINASE_2"/>
    <property type="match status" value="1"/>
</dbReference>
<dbReference type="PANTHER" id="PTHR10048:SF7">
    <property type="entry name" value="PHOSPHATIDYLINOSITOL 3-KINASE CATALYTIC SUBUNIT TYPE 3"/>
    <property type="match status" value="1"/>
</dbReference>
<dbReference type="OrthoDB" id="67688at2759"/>
<dbReference type="GO" id="GO:0000407">
    <property type="term" value="C:phagophore assembly site"/>
    <property type="evidence" value="ECO:0007669"/>
    <property type="project" value="TreeGrafter"/>
</dbReference>
<dbReference type="GO" id="GO:0048015">
    <property type="term" value="P:phosphatidylinositol-mediated signaling"/>
    <property type="evidence" value="ECO:0007669"/>
    <property type="project" value="TreeGrafter"/>
</dbReference>
<evidence type="ECO:0000313" key="10">
    <source>
        <dbReference type="Proteomes" id="UP000095751"/>
    </source>
</evidence>
<evidence type="ECO:0000256" key="2">
    <source>
        <dbReference type="ARBA" id="ARBA00012073"/>
    </source>
</evidence>
<dbReference type="Pfam" id="PF00454">
    <property type="entry name" value="PI3_PI4_kinase"/>
    <property type="match status" value="1"/>
</dbReference>
<dbReference type="InterPro" id="IPR015433">
    <property type="entry name" value="PI3/4_kinase"/>
</dbReference>
<evidence type="ECO:0000256" key="6">
    <source>
        <dbReference type="ARBA" id="ARBA00022840"/>
    </source>
</evidence>
<evidence type="ECO:0000256" key="3">
    <source>
        <dbReference type="ARBA" id="ARBA00022679"/>
    </source>
</evidence>
<evidence type="ECO:0000256" key="4">
    <source>
        <dbReference type="ARBA" id="ARBA00022741"/>
    </source>
</evidence>